<keyword evidence="5" id="KW-1185">Reference proteome</keyword>
<evidence type="ECO:0000256" key="1">
    <source>
        <dbReference type="ARBA" id="ARBA00022857"/>
    </source>
</evidence>
<dbReference type="EMBL" id="CAKMRJ010005745">
    <property type="protein sequence ID" value="CAH1453427.1"/>
    <property type="molecule type" value="Genomic_DNA"/>
</dbReference>
<dbReference type="AlphaFoldDB" id="A0AAU9PSM1"/>
<comment type="caution">
    <text evidence="4">The sequence shown here is derived from an EMBL/GenBank/DDBJ whole genome shotgun (WGS) entry which is preliminary data.</text>
</comment>
<protein>
    <recommendedName>
        <fullName evidence="3">Homoserine dehydrogenase catalytic domain-containing protein</fullName>
    </recommendedName>
</protein>
<gene>
    <name evidence="4" type="ORF">LVIROSA_LOCUS38669</name>
</gene>
<dbReference type="GO" id="GO:0004412">
    <property type="term" value="F:homoserine dehydrogenase activity"/>
    <property type="evidence" value="ECO:0007669"/>
    <property type="project" value="InterPro"/>
</dbReference>
<feature type="domain" description="Homoserine dehydrogenase catalytic" evidence="3">
    <location>
        <begin position="6"/>
        <end position="78"/>
    </location>
</feature>
<name>A0AAU9PSM1_9ASTR</name>
<keyword evidence="1" id="KW-0521">NADP</keyword>
<evidence type="ECO:0000313" key="5">
    <source>
        <dbReference type="Proteomes" id="UP001157418"/>
    </source>
</evidence>
<reference evidence="4 5" key="1">
    <citation type="submission" date="2022-01" db="EMBL/GenBank/DDBJ databases">
        <authorList>
            <person name="Xiong W."/>
            <person name="Schranz E."/>
        </authorList>
    </citation>
    <scope>NUCLEOTIDE SEQUENCE [LARGE SCALE GENOMIC DNA]</scope>
</reference>
<evidence type="ECO:0000256" key="2">
    <source>
        <dbReference type="ARBA" id="ARBA00023002"/>
    </source>
</evidence>
<evidence type="ECO:0000259" key="3">
    <source>
        <dbReference type="Pfam" id="PF00742"/>
    </source>
</evidence>
<dbReference type="InterPro" id="IPR001342">
    <property type="entry name" value="HDH_cat"/>
</dbReference>
<evidence type="ECO:0000313" key="4">
    <source>
        <dbReference type="EMBL" id="CAH1453427.1"/>
    </source>
</evidence>
<accession>A0AAU9PSM1</accession>
<keyword evidence="2" id="KW-0560">Oxidoreductase</keyword>
<dbReference type="Pfam" id="PF00742">
    <property type="entry name" value="Homoserine_dh"/>
    <property type="match status" value="1"/>
</dbReference>
<dbReference type="SUPFAM" id="SSF55347">
    <property type="entry name" value="Glyceraldehyde-3-phosphate dehydrogenase-like, C-terminal domain"/>
    <property type="match status" value="1"/>
</dbReference>
<dbReference type="GO" id="GO:0009067">
    <property type="term" value="P:aspartate family amino acid biosynthetic process"/>
    <property type="evidence" value="ECO:0007669"/>
    <property type="project" value="InterPro"/>
</dbReference>
<dbReference type="Gene3D" id="3.30.360.10">
    <property type="entry name" value="Dihydrodipicolinate Reductase, domain 2"/>
    <property type="match status" value="1"/>
</dbReference>
<organism evidence="4 5">
    <name type="scientific">Lactuca virosa</name>
    <dbReference type="NCBI Taxonomy" id="75947"/>
    <lineage>
        <taxon>Eukaryota</taxon>
        <taxon>Viridiplantae</taxon>
        <taxon>Streptophyta</taxon>
        <taxon>Embryophyta</taxon>
        <taxon>Tracheophyta</taxon>
        <taxon>Spermatophyta</taxon>
        <taxon>Magnoliopsida</taxon>
        <taxon>eudicotyledons</taxon>
        <taxon>Gunneridae</taxon>
        <taxon>Pentapetalae</taxon>
        <taxon>asterids</taxon>
        <taxon>campanulids</taxon>
        <taxon>Asterales</taxon>
        <taxon>Asteraceae</taxon>
        <taxon>Cichorioideae</taxon>
        <taxon>Cichorieae</taxon>
        <taxon>Lactucinae</taxon>
        <taxon>Lactuca</taxon>
    </lineage>
</organism>
<dbReference type="PANTHER" id="PTHR43070">
    <property type="match status" value="1"/>
</dbReference>
<sequence length="83" mass="9434">MRPNTMSLKDFLANGLQLLDNDIEERIKKASSNGNVLRYVCVIENSRCNVGIEELPKESALGRLRGSDNVVEIYNRATRNSHW</sequence>
<dbReference type="Proteomes" id="UP001157418">
    <property type="component" value="Unassembled WGS sequence"/>
</dbReference>
<proteinExistence type="predicted"/>
<dbReference type="InterPro" id="IPR011147">
    <property type="entry name" value="Bifunc_Aspkin/hSer_DH"/>
</dbReference>
<dbReference type="PANTHER" id="PTHR43070:SF3">
    <property type="entry name" value="HOMOSERINE DEHYDROGENASE"/>
    <property type="match status" value="1"/>
</dbReference>